<gene>
    <name evidence="1" type="ORF">LKD81_12630</name>
</gene>
<dbReference type="EMBL" id="JAJEQR010000040">
    <property type="protein sequence ID" value="MCC2231831.1"/>
    <property type="molecule type" value="Genomic_DNA"/>
</dbReference>
<dbReference type="RefSeq" id="WP_308454316.1">
    <property type="nucleotide sequence ID" value="NZ_JAJEQR010000040.1"/>
</dbReference>
<proteinExistence type="predicted"/>
<comment type="caution">
    <text evidence="1">The sequence shown here is derived from an EMBL/GenBank/DDBJ whole genome shotgun (WGS) entry which is preliminary data.</text>
</comment>
<evidence type="ECO:0000313" key="1">
    <source>
        <dbReference type="EMBL" id="MCC2231831.1"/>
    </source>
</evidence>
<dbReference type="Proteomes" id="UP001198182">
    <property type="component" value="Unassembled WGS sequence"/>
</dbReference>
<dbReference type="AlphaFoldDB" id="A0AAE3EB70"/>
<keyword evidence="2" id="KW-1185">Reference proteome</keyword>
<name>A0AAE3EB70_9FIRM</name>
<organism evidence="1 2">
    <name type="scientific">Hominifimenecus microfluidus</name>
    <dbReference type="NCBI Taxonomy" id="2885348"/>
    <lineage>
        <taxon>Bacteria</taxon>
        <taxon>Bacillati</taxon>
        <taxon>Bacillota</taxon>
        <taxon>Clostridia</taxon>
        <taxon>Lachnospirales</taxon>
        <taxon>Lachnospiraceae</taxon>
        <taxon>Hominifimenecus</taxon>
    </lineage>
</organism>
<evidence type="ECO:0000313" key="2">
    <source>
        <dbReference type="Proteomes" id="UP001198182"/>
    </source>
</evidence>
<reference evidence="1" key="1">
    <citation type="submission" date="2021-10" db="EMBL/GenBank/DDBJ databases">
        <title>Anaerobic single-cell dispensing facilitates the cultivation of human gut bacteria.</title>
        <authorList>
            <person name="Afrizal A."/>
        </authorList>
    </citation>
    <scope>NUCLEOTIDE SEQUENCE</scope>
    <source>
        <strain evidence="1">CLA-AA-H215</strain>
    </source>
</reference>
<sequence>MKLPIVYPFITHKPPEAYVFSILGAYPQTQSWLISNYINMYINENGKGDFWGKDFFYQNCPWLFENHIPREIIKASIHDFVSFCCLCLDKEYYLSFMVNEKYIQAYDCNIDKDHNILVFGYEESEHLFHIADFFSHGKYQFATCSYKELTNAFYSDLIDHTDYFEAIRLIRLKKIDYVFEKMEIREHLEEQLASTNLFVKYKRVPYEENLLLDENGKGYYMSENMLRSQYHFGLKYYEKLIEIYANQFSFDIRPIHLLYDRMCLMKRRVCILEETRWMQHNEALNEVIENSISLVQTIRNYILKHRISHTRNPSADIVIDGLEKSFKYDKTICEMLLDGLDFNNQ</sequence>
<protein>
    <submittedName>
        <fullName evidence="1">Uncharacterized protein</fullName>
    </submittedName>
</protein>
<accession>A0AAE3EB70</accession>